<dbReference type="InterPro" id="IPR045275">
    <property type="entry name" value="MscS_archaea/bacteria_type"/>
</dbReference>
<name>A0A6N9NKB6_9FLAO</name>
<keyword evidence="11" id="KW-1185">Reference proteome</keyword>
<evidence type="ECO:0000256" key="4">
    <source>
        <dbReference type="ARBA" id="ARBA00022692"/>
    </source>
</evidence>
<feature type="domain" description="Mechanosensitive ion channel MscS" evidence="8">
    <location>
        <begin position="181"/>
        <end position="245"/>
    </location>
</feature>
<feature type="domain" description="Mechanosensitive ion channel MscS C-terminal" evidence="9">
    <location>
        <begin position="256"/>
        <end position="347"/>
    </location>
</feature>
<keyword evidence="6 7" id="KW-0472">Membrane</keyword>
<dbReference type="Gene3D" id="2.30.30.60">
    <property type="match status" value="1"/>
</dbReference>
<dbReference type="SUPFAM" id="SSF82689">
    <property type="entry name" value="Mechanosensitive channel protein MscS (YggB), C-terminal domain"/>
    <property type="match status" value="1"/>
</dbReference>
<evidence type="ECO:0000256" key="6">
    <source>
        <dbReference type="ARBA" id="ARBA00023136"/>
    </source>
</evidence>
<sequence>MSHFFEQYKDQIYTGIIIILSVVILQVATKILYNWLIKKEQKRFPGEDPNTLTLVKRILNALWIVLGIIAFSFLFAERDKYDVLMDNFKLVLYLGFLAIATIVVAATTNMWFKRSIQRKIIAGEDPTSYKFLRYVVVFSIYFIGALFGLLAFPSLRGVAQTALGGAGVVAIIAGVASQEALANLVGGIFIISFKPFRIGDIIKVTDTMVGTVTDITLRHTVIRNFENKMIVIPNAMINKEKLINYDLGESKCCERIEIGISYDSDIDLAKKIMQEECENHPSILDNRTEVEKEQQLPIVKTAVISLADSAVVIRAWAWSSDFSTAFELRNSVLESIKKRFDKEGIEIPFPHRTIVMKKEKLSAIENVKSNH</sequence>
<evidence type="ECO:0000259" key="9">
    <source>
        <dbReference type="Pfam" id="PF21082"/>
    </source>
</evidence>
<evidence type="ECO:0000256" key="3">
    <source>
        <dbReference type="ARBA" id="ARBA00022475"/>
    </source>
</evidence>
<dbReference type="InterPro" id="IPR010920">
    <property type="entry name" value="LSM_dom_sf"/>
</dbReference>
<evidence type="ECO:0000259" key="8">
    <source>
        <dbReference type="Pfam" id="PF00924"/>
    </source>
</evidence>
<protein>
    <submittedName>
        <fullName evidence="10">Mechanosensitive ion channel</fullName>
    </submittedName>
</protein>
<keyword evidence="3" id="KW-1003">Cell membrane</keyword>
<feature type="transmembrane region" description="Helical" evidence="7">
    <location>
        <begin position="58"/>
        <end position="76"/>
    </location>
</feature>
<comment type="subcellular location">
    <subcellularLocation>
        <location evidence="1">Cell membrane</location>
        <topology evidence="1">Multi-pass membrane protein</topology>
    </subcellularLocation>
</comment>
<gene>
    <name evidence="10" type="ORF">GQN54_07250</name>
</gene>
<dbReference type="GO" id="GO:0005886">
    <property type="term" value="C:plasma membrane"/>
    <property type="evidence" value="ECO:0007669"/>
    <property type="project" value="UniProtKB-SubCell"/>
</dbReference>
<proteinExistence type="inferred from homology"/>
<dbReference type="Gene3D" id="1.10.287.1260">
    <property type="match status" value="1"/>
</dbReference>
<evidence type="ECO:0000256" key="1">
    <source>
        <dbReference type="ARBA" id="ARBA00004651"/>
    </source>
</evidence>
<dbReference type="Pfam" id="PF00924">
    <property type="entry name" value="MS_channel_2nd"/>
    <property type="match status" value="1"/>
</dbReference>
<dbReference type="SUPFAM" id="SSF50182">
    <property type="entry name" value="Sm-like ribonucleoproteins"/>
    <property type="match status" value="1"/>
</dbReference>
<evidence type="ECO:0000313" key="10">
    <source>
        <dbReference type="EMBL" id="NBG65911.1"/>
    </source>
</evidence>
<evidence type="ECO:0000313" key="11">
    <source>
        <dbReference type="Proteomes" id="UP000470771"/>
    </source>
</evidence>
<keyword evidence="5 7" id="KW-1133">Transmembrane helix</keyword>
<comment type="caution">
    <text evidence="10">The sequence shown here is derived from an EMBL/GenBank/DDBJ whole genome shotgun (WGS) entry which is preliminary data.</text>
</comment>
<evidence type="ECO:0000256" key="2">
    <source>
        <dbReference type="ARBA" id="ARBA00008017"/>
    </source>
</evidence>
<dbReference type="EMBL" id="WWNE01000006">
    <property type="protein sequence ID" value="NBG65911.1"/>
    <property type="molecule type" value="Genomic_DNA"/>
</dbReference>
<dbReference type="InterPro" id="IPR023408">
    <property type="entry name" value="MscS_beta-dom_sf"/>
</dbReference>
<accession>A0A6N9NKB6</accession>
<feature type="transmembrane region" description="Helical" evidence="7">
    <location>
        <begin position="88"/>
        <end position="111"/>
    </location>
</feature>
<dbReference type="RefSeq" id="WP_160632866.1">
    <property type="nucleotide sequence ID" value="NZ_WWNE01000006.1"/>
</dbReference>
<feature type="transmembrane region" description="Helical" evidence="7">
    <location>
        <begin position="164"/>
        <end position="193"/>
    </location>
</feature>
<dbReference type="InterPro" id="IPR006685">
    <property type="entry name" value="MscS_channel_2nd"/>
</dbReference>
<feature type="transmembrane region" description="Helical" evidence="7">
    <location>
        <begin position="12"/>
        <end position="37"/>
    </location>
</feature>
<organism evidence="10 11">
    <name type="scientific">Acidiluteibacter ferrifornacis</name>
    <dbReference type="NCBI Taxonomy" id="2692424"/>
    <lineage>
        <taxon>Bacteria</taxon>
        <taxon>Pseudomonadati</taxon>
        <taxon>Bacteroidota</taxon>
        <taxon>Flavobacteriia</taxon>
        <taxon>Flavobacteriales</taxon>
        <taxon>Cryomorphaceae</taxon>
        <taxon>Acidiluteibacter</taxon>
    </lineage>
</organism>
<dbReference type="Gene3D" id="3.30.70.100">
    <property type="match status" value="1"/>
</dbReference>
<dbReference type="AlphaFoldDB" id="A0A6N9NKB6"/>
<feature type="transmembrane region" description="Helical" evidence="7">
    <location>
        <begin position="131"/>
        <end position="152"/>
    </location>
</feature>
<dbReference type="PANTHER" id="PTHR30221:SF1">
    <property type="entry name" value="SMALL-CONDUCTANCE MECHANOSENSITIVE CHANNEL"/>
    <property type="match status" value="1"/>
</dbReference>
<evidence type="ECO:0000256" key="5">
    <source>
        <dbReference type="ARBA" id="ARBA00022989"/>
    </source>
</evidence>
<dbReference type="InterPro" id="IPR011066">
    <property type="entry name" value="MscS_channel_C_sf"/>
</dbReference>
<dbReference type="Proteomes" id="UP000470771">
    <property type="component" value="Unassembled WGS sequence"/>
</dbReference>
<reference evidence="10 11" key="1">
    <citation type="submission" date="2019-12" db="EMBL/GenBank/DDBJ databases">
        <authorList>
            <person name="Zhao J."/>
        </authorList>
    </citation>
    <scope>NUCLEOTIDE SEQUENCE [LARGE SCALE GENOMIC DNA]</scope>
    <source>
        <strain evidence="10 11">S-15</strain>
    </source>
</reference>
<keyword evidence="4 7" id="KW-0812">Transmembrane</keyword>
<dbReference type="Pfam" id="PF21082">
    <property type="entry name" value="MS_channel_3rd"/>
    <property type="match status" value="1"/>
</dbReference>
<comment type="similarity">
    <text evidence="2">Belongs to the MscS (TC 1.A.23) family.</text>
</comment>
<dbReference type="GO" id="GO:0008381">
    <property type="term" value="F:mechanosensitive monoatomic ion channel activity"/>
    <property type="evidence" value="ECO:0007669"/>
    <property type="project" value="InterPro"/>
</dbReference>
<evidence type="ECO:0000256" key="7">
    <source>
        <dbReference type="SAM" id="Phobius"/>
    </source>
</evidence>
<dbReference type="InterPro" id="IPR049278">
    <property type="entry name" value="MS_channel_C"/>
</dbReference>
<dbReference type="PANTHER" id="PTHR30221">
    <property type="entry name" value="SMALL-CONDUCTANCE MECHANOSENSITIVE CHANNEL"/>
    <property type="match status" value="1"/>
</dbReference>